<dbReference type="PROSITE" id="PS50142">
    <property type="entry name" value="RNASE_3_2"/>
    <property type="match status" value="1"/>
</dbReference>
<dbReference type="PhylomeDB" id="E9HKE7"/>
<evidence type="ECO:0000313" key="4">
    <source>
        <dbReference type="Proteomes" id="UP000000305"/>
    </source>
</evidence>
<evidence type="ECO:0000313" key="3">
    <source>
        <dbReference type="EMBL" id="EFX67773.1"/>
    </source>
</evidence>
<dbReference type="GO" id="GO:0005634">
    <property type="term" value="C:nucleus"/>
    <property type="evidence" value="ECO:0000318"/>
    <property type="project" value="GO_Central"/>
</dbReference>
<dbReference type="SMART" id="SM00535">
    <property type="entry name" value="RIBOc"/>
    <property type="match status" value="1"/>
</dbReference>
<dbReference type="HOGENOM" id="CLU_1215849_0_0_1"/>
<dbReference type="InParanoid" id="E9HKE7"/>
<protein>
    <recommendedName>
        <fullName evidence="2">RNase III domain-containing protein</fullName>
    </recommendedName>
</protein>
<sequence>MGVSPLPKKRICLDGKAMVEFLFNGLEEVEKTIGYIFKNKLLLIQAMTHSSYKNNCLTESYNEQEWIGDRVLGFEMAKFVSLNCQDTVDAKSATFATLTSNEFWAVLTVRHGIHKHIKLCDNNLTAKIDAFAEQQTRNGHQHMHKFFEIVESVDDPELLFATFTEPPKELADVWEALAGAIFQDSGFSNDITWAVIAPLLVPDGKISYWPKNPVQTIHRKYGKALQFA</sequence>
<name>E9HKE7_DAPPU</name>
<dbReference type="EMBL" id="GL732668">
    <property type="protein sequence ID" value="EFX67773.1"/>
    <property type="molecule type" value="Genomic_DNA"/>
</dbReference>
<organism evidence="3 4">
    <name type="scientific">Daphnia pulex</name>
    <name type="common">Water flea</name>
    <dbReference type="NCBI Taxonomy" id="6669"/>
    <lineage>
        <taxon>Eukaryota</taxon>
        <taxon>Metazoa</taxon>
        <taxon>Ecdysozoa</taxon>
        <taxon>Arthropoda</taxon>
        <taxon>Crustacea</taxon>
        <taxon>Branchiopoda</taxon>
        <taxon>Diplostraca</taxon>
        <taxon>Cladocera</taxon>
        <taxon>Anomopoda</taxon>
        <taxon>Daphniidae</taxon>
        <taxon>Daphnia</taxon>
    </lineage>
</organism>
<feature type="domain" description="RNase III" evidence="2">
    <location>
        <begin position="26"/>
        <end position="186"/>
    </location>
</feature>
<dbReference type="Pfam" id="PF00636">
    <property type="entry name" value="Ribonuclease_3"/>
    <property type="match status" value="1"/>
</dbReference>
<dbReference type="PANTHER" id="PTHR14950">
    <property type="entry name" value="DICER-RELATED"/>
    <property type="match status" value="1"/>
</dbReference>
<dbReference type="STRING" id="6669.E9HKE7"/>
<dbReference type="GO" id="GO:0003723">
    <property type="term" value="F:RNA binding"/>
    <property type="evidence" value="ECO:0000318"/>
    <property type="project" value="GO_Central"/>
</dbReference>
<evidence type="ECO:0000256" key="1">
    <source>
        <dbReference type="ARBA" id="ARBA00022801"/>
    </source>
</evidence>
<dbReference type="GO" id="GO:0006309">
    <property type="term" value="P:apoptotic DNA fragmentation"/>
    <property type="evidence" value="ECO:0000318"/>
    <property type="project" value="GO_Central"/>
</dbReference>
<dbReference type="PANTHER" id="PTHR14950:SF37">
    <property type="entry name" value="ENDORIBONUCLEASE DICER"/>
    <property type="match status" value="1"/>
</dbReference>
<dbReference type="OrthoDB" id="2392202at2759"/>
<dbReference type="InterPro" id="IPR036389">
    <property type="entry name" value="RNase_III_sf"/>
</dbReference>
<dbReference type="GO" id="GO:0030422">
    <property type="term" value="P:siRNA processing"/>
    <property type="evidence" value="ECO:0000318"/>
    <property type="project" value="GO_Central"/>
</dbReference>
<dbReference type="AlphaFoldDB" id="E9HKE7"/>
<dbReference type="OMA" id="YTAIVAQ"/>
<dbReference type="GO" id="GO:0031054">
    <property type="term" value="P:pre-miRNA processing"/>
    <property type="evidence" value="ECO:0000318"/>
    <property type="project" value="GO_Central"/>
</dbReference>
<proteinExistence type="predicted"/>
<dbReference type="CDD" id="cd00593">
    <property type="entry name" value="RIBOc"/>
    <property type="match status" value="1"/>
</dbReference>
<evidence type="ECO:0000259" key="2">
    <source>
        <dbReference type="PROSITE" id="PS50142"/>
    </source>
</evidence>
<dbReference type="eggNOG" id="KOG0701">
    <property type="taxonomic scope" value="Eukaryota"/>
</dbReference>
<dbReference type="KEGG" id="dpx:DAPPUDRAFT_115150"/>
<dbReference type="SUPFAM" id="SSF69065">
    <property type="entry name" value="RNase III domain-like"/>
    <property type="match status" value="1"/>
</dbReference>
<dbReference type="GO" id="GO:0070578">
    <property type="term" value="C:RISC-loading complex"/>
    <property type="evidence" value="ECO:0000318"/>
    <property type="project" value="GO_Central"/>
</dbReference>
<dbReference type="Gene3D" id="1.10.1520.10">
    <property type="entry name" value="Ribonuclease III domain"/>
    <property type="match status" value="1"/>
</dbReference>
<reference evidence="3 4" key="1">
    <citation type="journal article" date="2011" name="Science">
        <title>The ecoresponsive genome of Daphnia pulex.</title>
        <authorList>
            <person name="Colbourne J.K."/>
            <person name="Pfrender M.E."/>
            <person name="Gilbert D."/>
            <person name="Thomas W.K."/>
            <person name="Tucker A."/>
            <person name="Oakley T.H."/>
            <person name="Tokishita S."/>
            <person name="Aerts A."/>
            <person name="Arnold G.J."/>
            <person name="Basu M.K."/>
            <person name="Bauer D.J."/>
            <person name="Caceres C.E."/>
            <person name="Carmel L."/>
            <person name="Casola C."/>
            <person name="Choi J.H."/>
            <person name="Detter J.C."/>
            <person name="Dong Q."/>
            <person name="Dusheyko S."/>
            <person name="Eads B.D."/>
            <person name="Frohlich T."/>
            <person name="Geiler-Samerotte K.A."/>
            <person name="Gerlach D."/>
            <person name="Hatcher P."/>
            <person name="Jogdeo S."/>
            <person name="Krijgsveld J."/>
            <person name="Kriventseva E.V."/>
            <person name="Kultz D."/>
            <person name="Laforsch C."/>
            <person name="Lindquist E."/>
            <person name="Lopez J."/>
            <person name="Manak J.R."/>
            <person name="Muller J."/>
            <person name="Pangilinan J."/>
            <person name="Patwardhan R.P."/>
            <person name="Pitluck S."/>
            <person name="Pritham E.J."/>
            <person name="Rechtsteiner A."/>
            <person name="Rho M."/>
            <person name="Rogozin I.B."/>
            <person name="Sakarya O."/>
            <person name="Salamov A."/>
            <person name="Schaack S."/>
            <person name="Shapiro H."/>
            <person name="Shiga Y."/>
            <person name="Skalitzky C."/>
            <person name="Smith Z."/>
            <person name="Souvorov A."/>
            <person name="Sung W."/>
            <person name="Tang Z."/>
            <person name="Tsuchiya D."/>
            <person name="Tu H."/>
            <person name="Vos H."/>
            <person name="Wang M."/>
            <person name="Wolf Y.I."/>
            <person name="Yamagata H."/>
            <person name="Yamada T."/>
            <person name="Ye Y."/>
            <person name="Shaw J.R."/>
            <person name="Andrews J."/>
            <person name="Crease T.J."/>
            <person name="Tang H."/>
            <person name="Lucas S.M."/>
            <person name="Robertson H.M."/>
            <person name="Bork P."/>
            <person name="Koonin E.V."/>
            <person name="Zdobnov E.M."/>
            <person name="Grigoriev I.V."/>
            <person name="Lynch M."/>
            <person name="Boore J.L."/>
        </authorList>
    </citation>
    <scope>NUCLEOTIDE SEQUENCE [LARGE SCALE GENOMIC DNA]</scope>
</reference>
<keyword evidence="4" id="KW-1185">Reference proteome</keyword>
<dbReference type="Proteomes" id="UP000000305">
    <property type="component" value="Unassembled WGS sequence"/>
</dbReference>
<dbReference type="GO" id="GO:0005737">
    <property type="term" value="C:cytoplasm"/>
    <property type="evidence" value="ECO:0000318"/>
    <property type="project" value="GO_Central"/>
</dbReference>
<gene>
    <name evidence="3" type="ORF">DAPPUDRAFT_115150</name>
</gene>
<keyword evidence="1" id="KW-0378">Hydrolase</keyword>
<dbReference type="GO" id="GO:0004525">
    <property type="term" value="F:ribonuclease III activity"/>
    <property type="evidence" value="ECO:0000318"/>
    <property type="project" value="GO_Central"/>
</dbReference>
<accession>E9HKE7</accession>
<dbReference type="FunFam" id="1.10.1520.10:FF:000033">
    <property type="entry name" value="Uncharacterized protein"/>
    <property type="match status" value="1"/>
</dbReference>
<dbReference type="GO" id="GO:0004530">
    <property type="term" value="F:deoxyribonuclease I activity"/>
    <property type="evidence" value="ECO:0000318"/>
    <property type="project" value="GO_Central"/>
</dbReference>
<dbReference type="InterPro" id="IPR000999">
    <property type="entry name" value="RNase_III_dom"/>
</dbReference>